<feature type="region of interest" description="Disordered" evidence="1">
    <location>
        <begin position="140"/>
        <end position="182"/>
    </location>
</feature>
<dbReference type="Proteomes" id="UP000250235">
    <property type="component" value="Unassembled WGS sequence"/>
</dbReference>
<evidence type="ECO:0000313" key="2">
    <source>
        <dbReference type="EMBL" id="KZV53975.1"/>
    </source>
</evidence>
<sequence>MSPPPPPPSLAATDKVGIHSGHLGVEIPFAPGSDQFYEEIGTSTVGGFVLIIRSTTGIRIPSSVCTRKLDEDFMDGISSPERSERDFRRRRRAAEASAAGGDGGGGGGEERKEKYKLKSFWDTAIRGLTTFVTPKPHFRTNPLDHDSIGYPRTMASGESSTTKHRILHASGPHPTMPPDDPN</sequence>
<evidence type="ECO:0000313" key="3">
    <source>
        <dbReference type="Proteomes" id="UP000250235"/>
    </source>
</evidence>
<reference evidence="2 3" key="1">
    <citation type="journal article" date="2015" name="Proc. Natl. Acad. Sci. U.S.A.">
        <title>The resurrection genome of Boea hygrometrica: A blueprint for survival of dehydration.</title>
        <authorList>
            <person name="Xiao L."/>
            <person name="Yang G."/>
            <person name="Zhang L."/>
            <person name="Yang X."/>
            <person name="Zhao S."/>
            <person name="Ji Z."/>
            <person name="Zhou Q."/>
            <person name="Hu M."/>
            <person name="Wang Y."/>
            <person name="Chen M."/>
            <person name="Xu Y."/>
            <person name="Jin H."/>
            <person name="Xiao X."/>
            <person name="Hu G."/>
            <person name="Bao F."/>
            <person name="Hu Y."/>
            <person name="Wan P."/>
            <person name="Li L."/>
            <person name="Deng X."/>
            <person name="Kuang T."/>
            <person name="Xiang C."/>
            <person name="Zhu J.K."/>
            <person name="Oliver M.J."/>
            <person name="He Y."/>
        </authorList>
    </citation>
    <scope>NUCLEOTIDE SEQUENCE [LARGE SCALE GENOMIC DNA]</scope>
    <source>
        <strain evidence="3">cv. XS01</strain>
    </source>
</reference>
<proteinExistence type="predicted"/>
<keyword evidence="3" id="KW-1185">Reference proteome</keyword>
<dbReference type="EMBL" id="KQ989742">
    <property type="protein sequence ID" value="KZV53975.1"/>
    <property type="molecule type" value="Genomic_DNA"/>
</dbReference>
<name>A0A2Z7D3I3_9LAMI</name>
<evidence type="ECO:0000256" key="1">
    <source>
        <dbReference type="SAM" id="MobiDB-lite"/>
    </source>
</evidence>
<gene>
    <name evidence="2" type="ORF">F511_37038</name>
</gene>
<dbReference type="AlphaFoldDB" id="A0A2Z7D3I3"/>
<protein>
    <submittedName>
        <fullName evidence="2">Uncharacterized protein</fullName>
    </submittedName>
</protein>
<accession>A0A2Z7D3I3</accession>
<feature type="region of interest" description="Disordered" evidence="1">
    <location>
        <begin position="74"/>
        <end position="111"/>
    </location>
</feature>
<organism evidence="2 3">
    <name type="scientific">Dorcoceras hygrometricum</name>
    <dbReference type="NCBI Taxonomy" id="472368"/>
    <lineage>
        <taxon>Eukaryota</taxon>
        <taxon>Viridiplantae</taxon>
        <taxon>Streptophyta</taxon>
        <taxon>Embryophyta</taxon>
        <taxon>Tracheophyta</taxon>
        <taxon>Spermatophyta</taxon>
        <taxon>Magnoliopsida</taxon>
        <taxon>eudicotyledons</taxon>
        <taxon>Gunneridae</taxon>
        <taxon>Pentapetalae</taxon>
        <taxon>asterids</taxon>
        <taxon>lamiids</taxon>
        <taxon>Lamiales</taxon>
        <taxon>Gesneriaceae</taxon>
        <taxon>Didymocarpoideae</taxon>
        <taxon>Trichosporeae</taxon>
        <taxon>Loxocarpinae</taxon>
        <taxon>Dorcoceras</taxon>
    </lineage>
</organism>